<dbReference type="GO" id="GO:0052621">
    <property type="term" value="F:diguanylate cyclase activity"/>
    <property type="evidence" value="ECO:0007669"/>
    <property type="project" value="TreeGrafter"/>
</dbReference>
<organism evidence="2 3">
    <name type="scientific">Sedimentibacter hydroxybenzoicus DSM 7310</name>
    <dbReference type="NCBI Taxonomy" id="1123245"/>
    <lineage>
        <taxon>Bacteria</taxon>
        <taxon>Bacillati</taxon>
        <taxon>Bacillota</taxon>
        <taxon>Tissierellia</taxon>
        <taxon>Sedimentibacter</taxon>
    </lineage>
</organism>
<dbReference type="Pfam" id="PF00990">
    <property type="entry name" value="GGDEF"/>
    <property type="match status" value="1"/>
</dbReference>
<dbReference type="InterPro" id="IPR029787">
    <property type="entry name" value="Nucleotide_cyclase"/>
</dbReference>
<dbReference type="PROSITE" id="PS50887">
    <property type="entry name" value="GGDEF"/>
    <property type="match status" value="1"/>
</dbReference>
<dbReference type="Gene3D" id="1.25.40.10">
    <property type="entry name" value="Tetratricopeptide repeat domain"/>
    <property type="match status" value="2"/>
</dbReference>
<dbReference type="GO" id="GO:0043709">
    <property type="term" value="P:cell adhesion involved in single-species biofilm formation"/>
    <property type="evidence" value="ECO:0007669"/>
    <property type="project" value="TreeGrafter"/>
</dbReference>
<dbReference type="CDD" id="cd01949">
    <property type="entry name" value="GGDEF"/>
    <property type="match status" value="1"/>
</dbReference>
<dbReference type="InterPro" id="IPR000160">
    <property type="entry name" value="GGDEF_dom"/>
</dbReference>
<protein>
    <submittedName>
        <fullName evidence="2">Sensor domain-containing diguanylate cyclase</fullName>
    </submittedName>
</protein>
<dbReference type="InterPro" id="IPR050469">
    <property type="entry name" value="Diguanylate_Cyclase"/>
</dbReference>
<dbReference type="SMART" id="SM00065">
    <property type="entry name" value="GAF"/>
    <property type="match status" value="1"/>
</dbReference>
<dbReference type="InterPro" id="IPR003018">
    <property type="entry name" value="GAF"/>
</dbReference>
<keyword evidence="3" id="KW-1185">Reference proteome</keyword>
<dbReference type="GO" id="GO:1902201">
    <property type="term" value="P:negative regulation of bacterial-type flagellum-dependent cell motility"/>
    <property type="evidence" value="ECO:0007669"/>
    <property type="project" value="TreeGrafter"/>
</dbReference>
<reference evidence="2" key="1">
    <citation type="submission" date="2020-07" db="EMBL/GenBank/DDBJ databases">
        <title>Genomic analysis of a strain of Sedimentibacter Hydroxybenzoicus DSM7310.</title>
        <authorList>
            <person name="Ma S."/>
        </authorList>
    </citation>
    <scope>NUCLEOTIDE SEQUENCE</scope>
    <source>
        <strain evidence="2">DSM 7310</strain>
    </source>
</reference>
<dbReference type="Proteomes" id="UP000611629">
    <property type="component" value="Unassembled WGS sequence"/>
</dbReference>
<name>A0A974BMZ2_SEDHY</name>
<dbReference type="SMART" id="SM00267">
    <property type="entry name" value="GGDEF"/>
    <property type="match status" value="1"/>
</dbReference>
<sequence length="693" mass="79993">MDFQQKYADELKKLKENEDYIEVFRLIIFKHSHDKEVIDELMKFSKENNLSKVRAWAYYYLGWYHFERSYYEKAAESFLISNDIFNLLDYKPGLIYACNGLTNVYCQMGQFNLANEWGLKGISLCEETDNKKAIVTLLINTGINYIQMKNFKKGKDILNSIEIIECVLTKRQQISLNLALAEIEINIGDPYLALVHIDGVMKMEEELRVTSEICEIHKLKGTAYAKLNLYDIAEQEFKTSYDFANENDLIYEKCAVALEWAKLCILVGRKQKATEELLEIIENCINKKIKVLLREAYHMLYKIHKDSDKPYEALKCLEEYMLIDDEMYDYEQNQLMAKMNFKHTKREADQYKSLYDRTELLSNIGQKILSNLSINSIVKIIDEEINKLINTDYFGIAVYDKNLDQATYYFVGENTKIKDVKHFDGEDISSFGSYCIRNKKDIIIGDVNKEYKKYIDRLPSGFKGTEGKSEMKSVIYTPLIINDKVVGLMSVQSSEESAYDLNDLNTLKILANYSAIAIENAINYKRVEDKATYDNLTSFLTKFEIVRLGEIIYERHKINNLKFSVAMIDLDNFKNVNDSFGHVYGDKALSMVADTISKCIRNTDYIGRYGGDEFLLICPGLGEPEVIDVAERIRKTIENKIFDLGDGILVSITLSIGVHEFKEVDKSFLDVLKKADKCLYSAKGSSRNLVICN</sequence>
<dbReference type="NCBIfam" id="TIGR00254">
    <property type="entry name" value="GGDEF"/>
    <property type="match status" value="1"/>
</dbReference>
<dbReference type="Gene3D" id="3.30.450.40">
    <property type="match status" value="1"/>
</dbReference>
<gene>
    <name evidence="2" type="ORF">HZF24_18165</name>
</gene>
<dbReference type="InterPro" id="IPR029016">
    <property type="entry name" value="GAF-like_dom_sf"/>
</dbReference>
<evidence type="ECO:0000259" key="1">
    <source>
        <dbReference type="PROSITE" id="PS50887"/>
    </source>
</evidence>
<dbReference type="EMBL" id="JACBNQ010000040">
    <property type="protein sequence ID" value="NYB76077.1"/>
    <property type="molecule type" value="Genomic_DNA"/>
</dbReference>
<dbReference type="Gene3D" id="3.30.70.270">
    <property type="match status" value="1"/>
</dbReference>
<evidence type="ECO:0000313" key="3">
    <source>
        <dbReference type="Proteomes" id="UP000611629"/>
    </source>
</evidence>
<dbReference type="GO" id="GO:0005886">
    <property type="term" value="C:plasma membrane"/>
    <property type="evidence" value="ECO:0007669"/>
    <property type="project" value="TreeGrafter"/>
</dbReference>
<dbReference type="SUPFAM" id="SSF55073">
    <property type="entry name" value="Nucleotide cyclase"/>
    <property type="match status" value="1"/>
</dbReference>
<evidence type="ECO:0000313" key="2">
    <source>
        <dbReference type="EMBL" id="NYB76077.1"/>
    </source>
</evidence>
<dbReference type="RefSeq" id="WP_179239796.1">
    <property type="nucleotide sequence ID" value="NZ_JACBNQ010000040.1"/>
</dbReference>
<dbReference type="SUPFAM" id="SSF55781">
    <property type="entry name" value="GAF domain-like"/>
    <property type="match status" value="1"/>
</dbReference>
<dbReference type="PANTHER" id="PTHR45138:SF9">
    <property type="entry name" value="DIGUANYLATE CYCLASE DGCM-RELATED"/>
    <property type="match status" value="1"/>
</dbReference>
<comment type="caution">
    <text evidence="2">The sequence shown here is derived from an EMBL/GenBank/DDBJ whole genome shotgun (WGS) entry which is preliminary data.</text>
</comment>
<accession>A0A974BMZ2</accession>
<dbReference type="InterPro" id="IPR043128">
    <property type="entry name" value="Rev_trsase/Diguanyl_cyclase"/>
</dbReference>
<feature type="domain" description="GGDEF" evidence="1">
    <location>
        <begin position="561"/>
        <end position="693"/>
    </location>
</feature>
<proteinExistence type="predicted"/>
<dbReference type="InterPro" id="IPR011990">
    <property type="entry name" value="TPR-like_helical_dom_sf"/>
</dbReference>
<dbReference type="SUPFAM" id="SSF48452">
    <property type="entry name" value="TPR-like"/>
    <property type="match status" value="2"/>
</dbReference>
<dbReference type="Pfam" id="PF13185">
    <property type="entry name" value="GAF_2"/>
    <property type="match status" value="1"/>
</dbReference>
<dbReference type="PANTHER" id="PTHR45138">
    <property type="entry name" value="REGULATORY COMPONENTS OF SENSORY TRANSDUCTION SYSTEM"/>
    <property type="match status" value="1"/>
</dbReference>
<dbReference type="AlphaFoldDB" id="A0A974BMZ2"/>